<gene>
    <name evidence="2" type="ORF">FM121_03600</name>
</gene>
<dbReference type="Gene3D" id="3.40.50.10140">
    <property type="entry name" value="Toll/interleukin-1 receptor homology (TIR) domain"/>
    <property type="match status" value="1"/>
</dbReference>
<dbReference type="Pfam" id="PF13676">
    <property type="entry name" value="TIR_2"/>
    <property type="match status" value="1"/>
</dbReference>
<dbReference type="Proteomes" id="UP000195918">
    <property type="component" value="Unassembled WGS sequence"/>
</dbReference>
<evidence type="ECO:0000259" key="1">
    <source>
        <dbReference type="Pfam" id="PF13676"/>
    </source>
</evidence>
<dbReference type="SUPFAM" id="SSF52200">
    <property type="entry name" value="Toll/Interleukin receptor TIR domain"/>
    <property type="match status" value="1"/>
</dbReference>
<sequence>MPGKTQRKYVGETMRIQKEMTQQLKQIAKVLPYEYNRNLLLEYYKEFYPTEWNKIIQRDSQHRAKDDFLKSNGKKKRYKSVEPEQFFFSHAKVKNIISKGAKEKHKSNFNQEERDRNYQSLKNKRLNKIKNQKDKLDKYNELTQEVTPDFIEILIASYHQKGISTEEKIEIVNEMKKYNCPRSLEFFYKLNDSEKNDQVRNIAFKHLQDSGNYVKLRKKFKGKQKDYMTEVSEFNMKPEDLVKRLEDGTVQSKKKFDIFISHSYKDKEVVKKVVSILNRKGYSCYFDWSSDSDFLKRKYVSDFTKEVLKYRLRQSKELLFIRSENSMKKDRIKSSWIKFELDYCVESAKKIMYMDLLNDDFELPYNKVNCDIINDEIDLINKDKQV</sequence>
<protein>
    <recommendedName>
        <fullName evidence="1">TIR domain-containing protein</fullName>
    </recommendedName>
</protein>
<evidence type="ECO:0000313" key="2">
    <source>
        <dbReference type="EMBL" id="SLM85157.1"/>
    </source>
</evidence>
<evidence type="ECO:0000313" key="3">
    <source>
        <dbReference type="Proteomes" id="UP000195918"/>
    </source>
</evidence>
<organism evidence="2 3">
    <name type="scientific">Vagococcus fluvialis bH819</name>
    <dbReference type="NCBI Taxonomy" id="1255619"/>
    <lineage>
        <taxon>Bacteria</taxon>
        <taxon>Bacillati</taxon>
        <taxon>Bacillota</taxon>
        <taxon>Bacilli</taxon>
        <taxon>Lactobacillales</taxon>
        <taxon>Enterococcaceae</taxon>
        <taxon>Vagococcus</taxon>
    </lineage>
</organism>
<dbReference type="RefSeq" id="WP_086950794.1">
    <property type="nucleotide sequence ID" value="NZ_FWFD01000007.1"/>
</dbReference>
<dbReference type="GO" id="GO:0007165">
    <property type="term" value="P:signal transduction"/>
    <property type="evidence" value="ECO:0007669"/>
    <property type="project" value="InterPro"/>
</dbReference>
<dbReference type="AlphaFoldDB" id="A0A1X6WLL0"/>
<dbReference type="InterPro" id="IPR000157">
    <property type="entry name" value="TIR_dom"/>
</dbReference>
<keyword evidence="3" id="KW-1185">Reference proteome</keyword>
<name>A0A1X6WLL0_9ENTE</name>
<reference evidence="3" key="1">
    <citation type="submission" date="2017-02" db="EMBL/GenBank/DDBJ databases">
        <authorList>
            <person name="Dridi B."/>
        </authorList>
    </citation>
    <scope>NUCLEOTIDE SEQUENCE [LARGE SCALE GENOMIC DNA]</scope>
    <source>
        <strain evidence="3">bH819</strain>
    </source>
</reference>
<dbReference type="InterPro" id="IPR035897">
    <property type="entry name" value="Toll_tir_struct_dom_sf"/>
</dbReference>
<dbReference type="OrthoDB" id="9810385at2"/>
<accession>A0A1X6WLL0</accession>
<proteinExistence type="predicted"/>
<feature type="domain" description="TIR" evidence="1">
    <location>
        <begin position="258"/>
        <end position="346"/>
    </location>
</feature>
<dbReference type="EMBL" id="FWFD01000007">
    <property type="protein sequence ID" value="SLM85157.1"/>
    <property type="molecule type" value="Genomic_DNA"/>
</dbReference>